<dbReference type="EMBL" id="JAYGJQ010000001">
    <property type="protein sequence ID" value="MEA9354809.1"/>
    <property type="molecule type" value="Genomic_DNA"/>
</dbReference>
<dbReference type="RefSeq" id="WP_323574301.1">
    <property type="nucleotide sequence ID" value="NZ_JAYGJQ010000001.1"/>
</dbReference>
<evidence type="ECO:0000313" key="2">
    <source>
        <dbReference type="Proteomes" id="UP001302274"/>
    </source>
</evidence>
<gene>
    <name evidence="1" type="ORF">SHI21_01255</name>
</gene>
<evidence type="ECO:0000313" key="1">
    <source>
        <dbReference type="EMBL" id="MEA9354809.1"/>
    </source>
</evidence>
<sequence>MMNKSIFVKTFTCLFTTTLVVGALTYSTDRYEPKKVDFSAFKNAAANIQHLSQKTEIKADVVRTDVTAGIVSTIEKEIKSKILRTRYAMVPKKVEFKHAVIAKNWNDIKPEIAAVDMTISDRLMNTNSTDESGSEINNNELIKLYGYEVDSLQYETFANTLIASVDPVATEVVGVTEATSKQEIVKEDAVNVAQASTTTHVVEEITVDAAMKEEIARAEVATKENPVNDDLVMFDYSAAGEKETAPVANTQKLKKIFDAPISASVKGAIERAVHKSPMVAMNTQSAPSKRIASSIETTTETDALEQAMADEDNLVFDYSKKTQASVAKTTASEISAFMAAADAAPANQVDFTVKAREINLATRKSTQVLGFEFVPDYDRAERMDDQTSGEIKLAYSLAGDVSTQTGVIQAQGLIPTRVELNLLTSGIEVPLLSEEGIQRFLSKKQTGVTGNLLMVAVDPSIADVEIDSEYQYKLFFSDKFKMQQNQDNAAYVLFLGVKTGNTLIRYLLDNKESAQKIVYVGDGEMYFEDPDFVGTQRELYTFTTRSLLGKTVKELNINGTDVSFFGTKITAKKKTLNAYEIKVPELVDNSRKYLEFKHMGTSLFVGTKNTKEIEIPGQDFINRVMQANELSELGERCMVQINLKKDLRDIKVSGKNRSGEMFAETSFLDTEGNFTRDSSELAEKAFVSGDLEGIFSVRLDYADGTTDFLKTFCSEGAYLIEQL</sequence>
<accession>A0ABU5VR14</accession>
<name>A0ABU5VR14_9BACT</name>
<keyword evidence="2" id="KW-1185">Reference proteome</keyword>
<reference evidence="1 2" key="1">
    <citation type="submission" date="2023-11" db="EMBL/GenBank/DDBJ databases">
        <title>A Novel Polar Bacteriovorax (B. antarcticus) Isolated from the Biocrust in Antarctica.</title>
        <authorList>
            <person name="Mun W."/>
            <person name="Choi S.Y."/>
            <person name="Mitchell R.J."/>
        </authorList>
    </citation>
    <scope>NUCLEOTIDE SEQUENCE [LARGE SCALE GENOMIC DNA]</scope>
    <source>
        <strain evidence="1 2">PP10</strain>
    </source>
</reference>
<proteinExistence type="predicted"/>
<protein>
    <submittedName>
        <fullName evidence="1">Uncharacterized protein</fullName>
    </submittedName>
</protein>
<dbReference type="Proteomes" id="UP001302274">
    <property type="component" value="Unassembled WGS sequence"/>
</dbReference>
<comment type="caution">
    <text evidence="1">The sequence shown here is derived from an EMBL/GenBank/DDBJ whole genome shotgun (WGS) entry which is preliminary data.</text>
</comment>
<organism evidence="1 2">
    <name type="scientific">Bacteriovorax antarcticus</name>
    <dbReference type="NCBI Taxonomy" id="3088717"/>
    <lineage>
        <taxon>Bacteria</taxon>
        <taxon>Pseudomonadati</taxon>
        <taxon>Bdellovibrionota</taxon>
        <taxon>Bacteriovoracia</taxon>
        <taxon>Bacteriovoracales</taxon>
        <taxon>Bacteriovoracaceae</taxon>
        <taxon>Bacteriovorax</taxon>
    </lineage>
</organism>